<feature type="compositionally biased region" description="Low complexity" evidence="1">
    <location>
        <begin position="131"/>
        <end position="150"/>
    </location>
</feature>
<evidence type="ECO:0000256" key="1">
    <source>
        <dbReference type="SAM" id="MobiDB-lite"/>
    </source>
</evidence>
<feature type="compositionally biased region" description="Low complexity" evidence="1">
    <location>
        <begin position="92"/>
        <end position="105"/>
    </location>
</feature>
<accession>D8U8L7</accession>
<dbReference type="GeneID" id="9621759"/>
<feature type="region of interest" description="Disordered" evidence="1">
    <location>
        <begin position="92"/>
        <end position="177"/>
    </location>
</feature>
<dbReference type="EMBL" id="GL378368">
    <property type="protein sequence ID" value="EFJ44004.1"/>
    <property type="molecule type" value="Genomic_DNA"/>
</dbReference>
<gene>
    <name evidence="2" type="ORF">VOLCADRAFT_95874</name>
</gene>
<evidence type="ECO:0000313" key="3">
    <source>
        <dbReference type="Proteomes" id="UP000001058"/>
    </source>
</evidence>
<dbReference type="InParanoid" id="D8U8L7"/>
<protein>
    <submittedName>
        <fullName evidence="2">Uncharacterized protein</fullName>
    </submittedName>
</protein>
<dbReference type="RefSeq" id="XP_002955016.1">
    <property type="nucleotide sequence ID" value="XM_002954970.1"/>
</dbReference>
<dbReference type="Proteomes" id="UP000001058">
    <property type="component" value="Unassembled WGS sequence"/>
</dbReference>
<organism evidence="3">
    <name type="scientific">Volvox carteri f. nagariensis</name>
    <dbReference type="NCBI Taxonomy" id="3068"/>
    <lineage>
        <taxon>Eukaryota</taxon>
        <taxon>Viridiplantae</taxon>
        <taxon>Chlorophyta</taxon>
        <taxon>core chlorophytes</taxon>
        <taxon>Chlorophyceae</taxon>
        <taxon>CS clade</taxon>
        <taxon>Chlamydomonadales</taxon>
        <taxon>Volvocaceae</taxon>
        <taxon>Volvox</taxon>
    </lineage>
</organism>
<dbReference type="AlphaFoldDB" id="D8U8L7"/>
<evidence type="ECO:0000313" key="2">
    <source>
        <dbReference type="EMBL" id="EFJ44004.1"/>
    </source>
</evidence>
<keyword evidence="3" id="KW-1185">Reference proteome</keyword>
<dbReference type="KEGG" id="vcn:VOLCADRAFT_95874"/>
<name>D8U8L7_VOLCA</name>
<proteinExistence type="predicted"/>
<feature type="compositionally biased region" description="Basic residues" evidence="1">
    <location>
        <begin position="106"/>
        <end position="116"/>
    </location>
</feature>
<sequence length="177" mass="18935">MRIPISEFSPPVVSFVLLQATTTHGRIRAFPSRLLEVLTSCGVHGLVVYASTSWYQLCSARGLLFMQGRQVELPRGPGLHIIANQQATRAIEAQEAPPAAPANKPAGKRGSRKGKREQRGAAPPRQFQCSPLARRGTAPAAPRRAAGLPRNFQLPAVQLPDSCQRPVSCTAEGVGAP</sequence>
<reference evidence="2 3" key="1">
    <citation type="journal article" date="2010" name="Science">
        <title>Genomic analysis of organismal complexity in the multicellular green alga Volvox carteri.</title>
        <authorList>
            <person name="Prochnik S.E."/>
            <person name="Umen J."/>
            <person name="Nedelcu A.M."/>
            <person name="Hallmann A."/>
            <person name="Miller S.M."/>
            <person name="Nishii I."/>
            <person name="Ferris P."/>
            <person name="Kuo A."/>
            <person name="Mitros T."/>
            <person name="Fritz-Laylin L.K."/>
            <person name="Hellsten U."/>
            <person name="Chapman J."/>
            <person name="Simakov O."/>
            <person name="Rensing S.A."/>
            <person name="Terry A."/>
            <person name="Pangilinan J."/>
            <person name="Kapitonov V."/>
            <person name="Jurka J."/>
            <person name="Salamov A."/>
            <person name="Shapiro H."/>
            <person name="Schmutz J."/>
            <person name="Grimwood J."/>
            <person name="Lindquist E."/>
            <person name="Lucas S."/>
            <person name="Grigoriev I.V."/>
            <person name="Schmitt R."/>
            <person name="Kirk D."/>
            <person name="Rokhsar D.S."/>
        </authorList>
    </citation>
    <scope>NUCLEOTIDE SEQUENCE [LARGE SCALE GENOMIC DNA]</scope>
    <source>
        <strain evidence="3">f. Nagariensis / Eve</strain>
    </source>
</reference>